<dbReference type="Proteomes" id="UP001279734">
    <property type="component" value="Unassembled WGS sequence"/>
</dbReference>
<evidence type="ECO:0000313" key="4">
    <source>
        <dbReference type="EMBL" id="GMH05708.1"/>
    </source>
</evidence>
<organism evidence="4 5">
    <name type="scientific">Nepenthes gracilis</name>
    <name type="common">Slender pitcher plant</name>
    <dbReference type="NCBI Taxonomy" id="150966"/>
    <lineage>
        <taxon>Eukaryota</taxon>
        <taxon>Viridiplantae</taxon>
        <taxon>Streptophyta</taxon>
        <taxon>Embryophyta</taxon>
        <taxon>Tracheophyta</taxon>
        <taxon>Spermatophyta</taxon>
        <taxon>Magnoliopsida</taxon>
        <taxon>eudicotyledons</taxon>
        <taxon>Gunneridae</taxon>
        <taxon>Pentapetalae</taxon>
        <taxon>Caryophyllales</taxon>
        <taxon>Nepenthaceae</taxon>
        <taxon>Nepenthes</taxon>
    </lineage>
</organism>
<dbReference type="NCBIfam" id="TIGR00756">
    <property type="entry name" value="PPR"/>
    <property type="match status" value="2"/>
</dbReference>
<evidence type="ECO:0000256" key="1">
    <source>
        <dbReference type="ARBA" id="ARBA00022737"/>
    </source>
</evidence>
<evidence type="ECO:0000313" key="5">
    <source>
        <dbReference type="Proteomes" id="UP001279734"/>
    </source>
</evidence>
<evidence type="ECO:0008006" key="6">
    <source>
        <dbReference type="Google" id="ProtNLM"/>
    </source>
</evidence>
<dbReference type="EMBL" id="BSYO01000006">
    <property type="protein sequence ID" value="GMH05708.1"/>
    <property type="molecule type" value="Genomic_DNA"/>
</dbReference>
<evidence type="ECO:0000256" key="2">
    <source>
        <dbReference type="PROSITE-ProRule" id="PRU00708"/>
    </source>
</evidence>
<accession>A0AAD3S785</accession>
<dbReference type="PANTHER" id="PTHR47262:SF1">
    <property type="entry name" value="OS02G0132600 PROTEIN"/>
    <property type="match status" value="1"/>
</dbReference>
<dbReference type="PROSITE" id="PS51375">
    <property type="entry name" value="PPR"/>
    <property type="match status" value="2"/>
</dbReference>
<sequence>MPASGAKNLSSLFRSAVKTATAAKPAKKTSPPEDTALKQYLSLLGTSSPITSTLKSAPHKHQLSEKPPNSSLPQSKRETKHSVSDLVLLSPKQGATKSPEDSAKEISREISAILCSSRDLDSSDLREADARKPIEKVLELPWFSNLCHNGTSLRRKEISRRRKQKWIFKNTQKNWFGWLVTMCAEKLGADATIQVFGKLGRETGLKEYNALIRLCIETAKKSDDEEVSLQQIYKAYQLFKSMKEQGFQIEDETYGPFLMYLIDMHMIEEFYFFLEIIKDENPSSYTRLGYYELLLWIEVDNEDKVHELLDQITAVDGEGASDLRENYLLALCERDRRKELLELLEVVDVAKLSSDNVVRIFKSLGRLSLQSSAEKFILTLKTNGHGAENISYFIYFYATSISNLAVEDTVLKYKAMHAKLEVLPTSISYEKLIKFCCHSLKVHLALDVADQMCQAGLTISTETLNYISQACEESCEFNLVRRIYSVLHSHNLKPDSETFRSMINLNVRMKDYDGAYILLKDLMEMNLMPTASMYNAIMAGYFREKNIVGGLRVLNEMEKADVKPDSQTYCYLIGNSECEEDIIKYYEEMMSTGVQVTKHVFMALVNAYATCGEFDKAKQVVLDKEVPVKNLNEIKSALVSALACHGQMSDALAIYDEIKQGGCSLDPKAIISLIEHMQSEGELSRLLELLEELSCPDYWIDGCFRVILYCVRNKHLRPAIDLLRKIWNKLHDDEVAGEVLFDEVFSQIAEMEPPDLQIGLELLEAIKEELKLRPSRKCLDFLLNACVNAKDSKSSLLIWKEYEKAGLPHNVLSFLRMYQALLASGDSKSASNLLNQIPKEDSHVRSVISACQSTYGKNRKNENKKKNS</sequence>
<dbReference type="Gene3D" id="1.25.40.10">
    <property type="entry name" value="Tetratricopeptide repeat domain"/>
    <property type="match status" value="3"/>
</dbReference>
<name>A0AAD3S785_NEPGR</name>
<gene>
    <name evidence="4" type="ORF">Nepgr_007548</name>
</gene>
<feature type="compositionally biased region" description="Polar residues" evidence="3">
    <location>
        <begin position="44"/>
        <end position="55"/>
    </location>
</feature>
<dbReference type="Pfam" id="PF13041">
    <property type="entry name" value="PPR_2"/>
    <property type="match status" value="1"/>
</dbReference>
<feature type="repeat" description="PPR" evidence="2">
    <location>
        <begin position="530"/>
        <end position="564"/>
    </location>
</feature>
<protein>
    <recommendedName>
        <fullName evidence="6">Pentatricopeptide repeat-containing protein</fullName>
    </recommendedName>
</protein>
<comment type="caution">
    <text evidence="4">The sequence shown here is derived from an EMBL/GenBank/DDBJ whole genome shotgun (WGS) entry which is preliminary data.</text>
</comment>
<dbReference type="AlphaFoldDB" id="A0AAD3S785"/>
<feature type="region of interest" description="Disordered" evidence="3">
    <location>
        <begin position="18"/>
        <end position="103"/>
    </location>
</feature>
<dbReference type="InterPro" id="IPR002885">
    <property type="entry name" value="PPR_rpt"/>
</dbReference>
<dbReference type="Pfam" id="PF01535">
    <property type="entry name" value="PPR"/>
    <property type="match status" value="1"/>
</dbReference>
<keyword evidence="5" id="KW-1185">Reference proteome</keyword>
<keyword evidence="1" id="KW-0677">Repeat</keyword>
<feature type="repeat" description="PPR" evidence="2">
    <location>
        <begin position="495"/>
        <end position="529"/>
    </location>
</feature>
<reference evidence="4" key="1">
    <citation type="submission" date="2023-05" db="EMBL/GenBank/DDBJ databases">
        <title>Nepenthes gracilis genome sequencing.</title>
        <authorList>
            <person name="Fukushima K."/>
        </authorList>
    </citation>
    <scope>NUCLEOTIDE SEQUENCE</scope>
    <source>
        <strain evidence="4">SING2019-196</strain>
    </source>
</reference>
<dbReference type="PANTHER" id="PTHR47262">
    <property type="entry name" value="OS02G0132600 PROTEIN"/>
    <property type="match status" value="1"/>
</dbReference>
<proteinExistence type="predicted"/>
<evidence type="ECO:0000256" key="3">
    <source>
        <dbReference type="SAM" id="MobiDB-lite"/>
    </source>
</evidence>
<dbReference type="InterPro" id="IPR011990">
    <property type="entry name" value="TPR-like_helical_dom_sf"/>
</dbReference>